<dbReference type="InterPro" id="IPR000326">
    <property type="entry name" value="PAP2/HPO"/>
</dbReference>
<feature type="domain" description="Phosphatidic acid phosphatase type 2/haloperoxidase" evidence="2">
    <location>
        <begin position="113"/>
        <end position="188"/>
    </location>
</feature>
<accession>A0A3M2L3T0</accession>
<comment type="caution">
    <text evidence="3">The sequence shown here is derived from an EMBL/GenBank/DDBJ whole genome shotgun (WGS) entry which is preliminary data.</text>
</comment>
<feature type="transmembrane region" description="Helical" evidence="1">
    <location>
        <begin position="60"/>
        <end position="77"/>
    </location>
</feature>
<name>A0A3M2L3T0_9NOCA</name>
<keyword evidence="1" id="KW-0812">Transmembrane</keyword>
<keyword evidence="1" id="KW-1133">Transmembrane helix</keyword>
<dbReference type="RefSeq" id="WP_122188542.1">
    <property type="nucleotide sequence ID" value="NZ_RFFH01000005.1"/>
</dbReference>
<dbReference type="Pfam" id="PF01569">
    <property type="entry name" value="PAP2"/>
    <property type="match status" value="1"/>
</dbReference>
<protein>
    <submittedName>
        <fullName evidence="3">Phosphatase PAP2 family protein</fullName>
    </submittedName>
</protein>
<proteinExistence type="predicted"/>
<gene>
    <name evidence="3" type="ORF">EBN03_14455</name>
</gene>
<dbReference type="Gene3D" id="1.20.144.10">
    <property type="entry name" value="Phosphatidic acid phosphatase type 2/haloperoxidase"/>
    <property type="match status" value="1"/>
</dbReference>
<dbReference type="Proteomes" id="UP000279275">
    <property type="component" value="Unassembled WGS sequence"/>
</dbReference>
<dbReference type="InterPro" id="IPR036938">
    <property type="entry name" value="PAP2/HPO_sf"/>
</dbReference>
<feature type="transmembrane region" description="Helical" evidence="1">
    <location>
        <begin position="114"/>
        <end position="135"/>
    </location>
</feature>
<dbReference type="OrthoDB" id="4571073at2"/>
<dbReference type="AlphaFoldDB" id="A0A3M2L3T0"/>
<reference evidence="3 4" key="1">
    <citation type="submission" date="2018-10" db="EMBL/GenBank/DDBJ databases">
        <title>Isolation from cow dung.</title>
        <authorList>
            <person name="Ling L."/>
        </authorList>
    </citation>
    <scope>NUCLEOTIDE SEQUENCE [LARGE SCALE GENOMIC DNA]</scope>
    <source>
        <strain evidence="3 4">NEAU-LL90</strain>
    </source>
</reference>
<sequence>MNRSTAAVLATVLTCLLVTVALPLSFPSAGPTGFDRSADDRLHAALDGHHGVYRVLVTPSDPWVVLPILLAAALWYLRSDRWRAGFLVVAPELAVLVNTAALKPMWHRHLKDYLAYPSGHTVQFVAVATALVLVAATRRVRAILATLSVVLLAAVAVGMVGVGYHYPTDILGGTATAVGLVTAQWATVRGRFAANPPAGFSARRP</sequence>
<evidence type="ECO:0000313" key="3">
    <source>
        <dbReference type="EMBL" id="RMI32201.1"/>
    </source>
</evidence>
<dbReference type="SUPFAM" id="SSF48317">
    <property type="entry name" value="Acid phosphatase/Vanadium-dependent haloperoxidase"/>
    <property type="match status" value="1"/>
</dbReference>
<evidence type="ECO:0000259" key="2">
    <source>
        <dbReference type="Pfam" id="PF01569"/>
    </source>
</evidence>
<feature type="transmembrane region" description="Helical" evidence="1">
    <location>
        <begin position="84"/>
        <end position="102"/>
    </location>
</feature>
<keyword evidence="4" id="KW-1185">Reference proteome</keyword>
<dbReference type="EMBL" id="RFFH01000005">
    <property type="protein sequence ID" value="RMI32201.1"/>
    <property type="molecule type" value="Genomic_DNA"/>
</dbReference>
<keyword evidence="1" id="KW-0472">Membrane</keyword>
<evidence type="ECO:0000313" key="4">
    <source>
        <dbReference type="Proteomes" id="UP000279275"/>
    </source>
</evidence>
<organism evidence="3 4">
    <name type="scientific">Nocardia stercoris</name>
    <dbReference type="NCBI Taxonomy" id="2483361"/>
    <lineage>
        <taxon>Bacteria</taxon>
        <taxon>Bacillati</taxon>
        <taxon>Actinomycetota</taxon>
        <taxon>Actinomycetes</taxon>
        <taxon>Mycobacteriales</taxon>
        <taxon>Nocardiaceae</taxon>
        <taxon>Nocardia</taxon>
    </lineage>
</organism>
<evidence type="ECO:0000256" key="1">
    <source>
        <dbReference type="SAM" id="Phobius"/>
    </source>
</evidence>
<feature type="transmembrane region" description="Helical" evidence="1">
    <location>
        <begin position="142"/>
        <end position="164"/>
    </location>
</feature>